<evidence type="ECO:0000313" key="2">
    <source>
        <dbReference type="Proteomes" id="UP000092932"/>
    </source>
</evidence>
<dbReference type="STRING" id="692370.A6F68_01318"/>
<dbReference type="EMBL" id="CP016591">
    <property type="protein sequence ID" value="ANY19835.1"/>
    <property type="molecule type" value="Genomic_DNA"/>
</dbReference>
<dbReference type="AlphaFoldDB" id="A0A1B2ACQ5"/>
<proteinExistence type="predicted"/>
<gene>
    <name evidence="1" type="ORF">A6F68_01318</name>
</gene>
<keyword evidence="2" id="KW-1185">Reference proteome</keyword>
<accession>A0A1B2ACQ5</accession>
<name>A0A1B2ACQ5_9SPHN</name>
<dbReference type="Proteomes" id="UP000092932">
    <property type="component" value="Chromosome"/>
</dbReference>
<protein>
    <submittedName>
        <fullName evidence="1">Uncharacterized protein</fullName>
    </submittedName>
</protein>
<organism evidence="1 2">
    <name type="scientific">Tsuneonella dongtanensis</name>
    <dbReference type="NCBI Taxonomy" id="692370"/>
    <lineage>
        <taxon>Bacteria</taxon>
        <taxon>Pseudomonadati</taxon>
        <taxon>Pseudomonadota</taxon>
        <taxon>Alphaproteobacteria</taxon>
        <taxon>Sphingomonadales</taxon>
        <taxon>Erythrobacteraceae</taxon>
        <taxon>Tsuneonella</taxon>
    </lineage>
</organism>
<evidence type="ECO:0000313" key="1">
    <source>
        <dbReference type="EMBL" id="ANY19835.1"/>
    </source>
</evidence>
<sequence>MFWKLVMLAGVVTIGMAVLGYGPAELKRAANDLSSTNASAISPSGGDAGGWG</sequence>
<reference evidence="1 2" key="1">
    <citation type="submission" date="2016-07" db="EMBL/GenBank/DDBJ databases">
        <title>Complete genome sequence of Altererythrobacter dongtanensis KCTC 22672, a type strain with esterase isolated from tidal flat.</title>
        <authorList>
            <person name="Cheng H."/>
            <person name="Wu Y.-H."/>
            <person name="Zhou P."/>
            <person name="Huo Y.-Y."/>
            <person name="Wang C.-S."/>
            <person name="Xu X.-W."/>
        </authorList>
    </citation>
    <scope>NUCLEOTIDE SEQUENCE [LARGE SCALE GENOMIC DNA]</scope>
    <source>
        <strain evidence="1 2">KCTC 22672</strain>
    </source>
</reference>
<dbReference type="RefSeq" id="WP_157096675.1">
    <property type="nucleotide sequence ID" value="NZ_CP016591.1"/>
</dbReference>
<dbReference type="KEGG" id="ado:A6F68_01318"/>